<comment type="caution">
    <text evidence="1">The sequence shown here is derived from an EMBL/GenBank/DDBJ whole genome shotgun (WGS) entry which is preliminary data.</text>
</comment>
<sequence length="259" mass="29150">MKRTICLFAILLTHHLSGYFHFGAGFSWNTIDEIYDSTLITDADRSGQDKYEASRNRLAPFLEISYQMPVCKDWLFGVLADWKYLNYETLNVNSSRGQILPNATFSSINIFGDNVLRDFTSKTSLINEFKFLGYLGKQLIKGYAYIGIGPVLYNATNRIYVSSVHIPNGVGDHLISTSATSNKTIWGGALRLGYQLCFNPNFFVNLGYGYSETGRNRFNNTVNAAILNGADEPGPTTLFLKRKIKVRAQELLFSVNLLF</sequence>
<reference evidence="1" key="2">
    <citation type="submission" date="2014-09" db="EMBL/GenBank/DDBJ databases">
        <title>Criblamydia sequanensis harbors a mega-plasmid encoding arsenite resistance.</title>
        <authorList>
            <person name="Bertelli C."/>
            <person name="Goesmann A."/>
            <person name="Greub G."/>
        </authorList>
    </citation>
    <scope>NUCLEOTIDE SEQUENCE [LARGE SCALE GENOMIC DNA]</scope>
    <source>
        <strain evidence="1">CRIB-18</strain>
    </source>
</reference>
<protein>
    <submittedName>
        <fullName evidence="1">Uncharacterized protein</fullName>
    </submittedName>
</protein>
<dbReference type="Proteomes" id="UP000031552">
    <property type="component" value="Unassembled WGS sequence"/>
</dbReference>
<dbReference type="EMBL" id="CCEJ010000005">
    <property type="protein sequence ID" value="CDR34116.1"/>
    <property type="molecule type" value="Genomic_DNA"/>
</dbReference>
<dbReference type="AlphaFoldDB" id="A0A090CZ88"/>
<organism evidence="1 2">
    <name type="scientific">Candidatus Criblamydia sequanensis CRIB-18</name>
    <dbReference type="NCBI Taxonomy" id="1437425"/>
    <lineage>
        <taxon>Bacteria</taxon>
        <taxon>Pseudomonadati</taxon>
        <taxon>Chlamydiota</taxon>
        <taxon>Chlamydiia</taxon>
        <taxon>Parachlamydiales</taxon>
        <taxon>Candidatus Criblamydiaceae</taxon>
        <taxon>Candidatus Criblamydia</taxon>
    </lineage>
</organism>
<accession>A0A090CZ88</accession>
<keyword evidence="2" id="KW-1185">Reference proteome</keyword>
<dbReference type="STRING" id="1437425.CSEC_1296"/>
<dbReference type="SUPFAM" id="SSF56925">
    <property type="entry name" value="OMPA-like"/>
    <property type="match status" value="1"/>
</dbReference>
<evidence type="ECO:0000313" key="2">
    <source>
        <dbReference type="Proteomes" id="UP000031552"/>
    </source>
</evidence>
<evidence type="ECO:0000313" key="1">
    <source>
        <dbReference type="EMBL" id="CDR34116.1"/>
    </source>
</evidence>
<gene>
    <name evidence="1" type="ORF">CSEC_1296</name>
</gene>
<proteinExistence type="predicted"/>
<reference evidence="1" key="1">
    <citation type="submission" date="2013-12" db="EMBL/GenBank/DDBJ databases">
        <authorList>
            <person name="Linke B."/>
        </authorList>
    </citation>
    <scope>NUCLEOTIDE SEQUENCE [LARGE SCALE GENOMIC DNA]</scope>
    <source>
        <strain evidence="1">CRIB-18</strain>
    </source>
</reference>
<name>A0A090CZ88_9BACT</name>
<dbReference type="InterPro" id="IPR011250">
    <property type="entry name" value="OMP/PagP_B-barrel"/>
</dbReference>
<dbReference type="RefSeq" id="WP_041017653.1">
    <property type="nucleotide sequence ID" value="NZ_CCEJ010000005.1"/>
</dbReference>